<accession>A0A0D6Q3U0</accession>
<sequence length="137" mass="14838">MPDFRVTLVERLFEADAGDFRVTATDAEAAARIVLNAVPDSVDSDGIRTTILPDGQEVDLEVEEVVHGEIVAMVHDAGTGVLQGQFGFSLVFSPGREAAAVLARVMDRVLADDGERDTHAACLLLRRYLHEYLNADA</sequence>
<comment type="caution">
    <text evidence="1">The sequence shown here is derived from an EMBL/GenBank/DDBJ whole genome shotgun (WGS) entry which is preliminary data.</text>
</comment>
<proteinExistence type="predicted"/>
<gene>
    <name evidence="1" type="ORF">Geu3261_0451_004</name>
</gene>
<dbReference type="Proteomes" id="UP000032675">
    <property type="component" value="Unassembled WGS sequence"/>
</dbReference>
<dbReference type="EMBL" id="BANI01000377">
    <property type="protein sequence ID" value="GAN98109.1"/>
    <property type="molecule type" value="Genomic_DNA"/>
</dbReference>
<name>A0A0D6Q3U0_KOMEU</name>
<dbReference type="AlphaFoldDB" id="A0A0D6Q3U0"/>
<evidence type="ECO:0000313" key="2">
    <source>
        <dbReference type="Proteomes" id="UP000032675"/>
    </source>
</evidence>
<dbReference type="RefSeq" id="WP_048852536.1">
    <property type="nucleotide sequence ID" value="NZ_BANI01000377.1"/>
</dbReference>
<evidence type="ECO:0000313" key="1">
    <source>
        <dbReference type="EMBL" id="GAN98109.1"/>
    </source>
</evidence>
<organism evidence="1 2">
    <name type="scientific">Komagataeibacter europaeus NBRC 3261</name>
    <dbReference type="NCBI Taxonomy" id="1234669"/>
    <lineage>
        <taxon>Bacteria</taxon>
        <taxon>Pseudomonadati</taxon>
        <taxon>Pseudomonadota</taxon>
        <taxon>Alphaproteobacteria</taxon>
        <taxon>Acetobacterales</taxon>
        <taxon>Acetobacteraceae</taxon>
        <taxon>Komagataeibacter</taxon>
    </lineage>
</organism>
<reference evidence="1 2" key="1">
    <citation type="submission" date="2012-11" db="EMBL/GenBank/DDBJ databases">
        <title>Whole genome sequence of Gluconacetobacter europaeus NBRC3261.</title>
        <authorList>
            <person name="Azuma Y."/>
            <person name="Higashiura N."/>
            <person name="Hirakawa H."/>
            <person name="Matsushita K."/>
        </authorList>
    </citation>
    <scope>NUCLEOTIDE SEQUENCE [LARGE SCALE GENOMIC DNA]</scope>
    <source>
        <strain evidence="1 2">NBRC 3261</strain>
    </source>
</reference>
<protein>
    <submittedName>
        <fullName evidence="1">Uncharacterized protein</fullName>
    </submittedName>
</protein>